<feature type="transmembrane region" description="Helical" evidence="1">
    <location>
        <begin position="20"/>
        <end position="40"/>
    </location>
</feature>
<evidence type="ECO:0008006" key="4">
    <source>
        <dbReference type="Google" id="ProtNLM"/>
    </source>
</evidence>
<keyword evidence="1" id="KW-0812">Transmembrane</keyword>
<keyword evidence="1" id="KW-0472">Membrane</keyword>
<dbReference type="EMBL" id="FQXB01000001">
    <property type="protein sequence ID" value="SHG86942.1"/>
    <property type="molecule type" value="Genomic_DNA"/>
</dbReference>
<dbReference type="STRING" id="1508389.SAMN05444003_1308"/>
<evidence type="ECO:0000313" key="2">
    <source>
        <dbReference type="EMBL" id="SHG86942.1"/>
    </source>
</evidence>
<keyword evidence="1" id="KW-1133">Transmembrane helix</keyword>
<name>A0A1M5NBW0_9RHOB</name>
<dbReference type="Proteomes" id="UP000184074">
    <property type="component" value="Unassembled WGS sequence"/>
</dbReference>
<evidence type="ECO:0000256" key="1">
    <source>
        <dbReference type="SAM" id="Phobius"/>
    </source>
</evidence>
<evidence type="ECO:0000313" key="3">
    <source>
        <dbReference type="Proteomes" id="UP000184074"/>
    </source>
</evidence>
<sequence>MTIKVEHELHERRKGRNVGLGLILVAFIGIVFGLTVVKVTQLGEAQQFERFDHVARPQIIPAEDGGSN</sequence>
<dbReference type="AlphaFoldDB" id="A0A1M5NBW0"/>
<accession>A0A1M5NBW0</accession>
<dbReference type="OrthoDB" id="7871759at2"/>
<protein>
    <recommendedName>
        <fullName evidence="4">Cytochrome C oxidase assembly protein</fullName>
    </recommendedName>
</protein>
<keyword evidence="3" id="KW-1185">Reference proteome</keyword>
<dbReference type="RefSeq" id="WP_072900010.1">
    <property type="nucleotide sequence ID" value="NZ_FQXB01000001.1"/>
</dbReference>
<reference evidence="2 3" key="1">
    <citation type="submission" date="2016-11" db="EMBL/GenBank/DDBJ databases">
        <authorList>
            <person name="Jaros S."/>
            <person name="Januszkiewicz K."/>
            <person name="Wedrychowicz H."/>
        </authorList>
    </citation>
    <scope>NUCLEOTIDE SEQUENCE [LARGE SCALE GENOMIC DNA]</scope>
    <source>
        <strain evidence="2 3">DSM 28715</strain>
    </source>
</reference>
<organism evidence="2 3">
    <name type="scientific">Cognatiyoonia sediminum</name>
    <dbReference type="NCBI Taxonomy" id="1508389"/>
    <lineage>
        <taxon>Bacteria</taxon>
        <taxon>Pseudomonadati</taxon>
        <taxon>Pseudomonadota</taxon>
        <taxon>Alphaproteobacteria</taxon>
        <taxon>Rhodobacterales</taxon>
        <taxon>Paracoccaceae</taxon>
        <taxon>Cognatiyoonia</taxon>
    </lineage>
</organism>
<proteinExistence type="predicted"/>
<gene>
    <name evidence="2" type="ORF">SAMN05444003_1308</name>
</gene>